<feature type="domain" description="Tetrahydrofolate dehydrogenase/cyclohydrolase NAD(P)-binding" evidence="3">
    <location>
        <begin position="498"/>
        <end position="646"/>
    </location>
</feature>
<accession>A0A7S3QF87</accession>
<evidence type="ECO:0000256" key="1">
    <source>
        <dbReference type="ARBA" id="ARBA00022563"/>
    </source>
</evidence>
<dbReference type="HAMAP" id="MF_01576">
    <property type="entry name" value="THF_DHG_CYH"/>
    <property type="match status" value="1"/>
</dbReference>
<keyword evidence="1" id="KW-0554">One-carbon metabolism</keyword>
<dbReference type="PANTHER" id="PTHR48099">
    <property type="entry name" value="C-1-TETRAHYDROFOLATE SYNTHASE, CYTOPLASMIC-RELATED"/>
    <property type="match status" value="1"/>
</dbReference>
<dbReference type="Gene3D" id="3.40.190.10">
    <property type="entry name" value="Periplasmic binding protein-like II"/>
    <property type="match status" value="2"/>
</dbReference>
<organism evidence="4">
    <name type="scientific">Chaetoceros debilis</name>
    <dbReference type="NCBI Taxonomy" id="122233"/>
    <lineage>
        <taxon>Eukaryota</taxon>
        <taxon>Sar</taxon>
        <taxon>Stramenopiles</taxon>
        <taxon>Ochrophyta</taxon>
        <taxon>Bacillariophyta</taxon>
        <taxon>Coscinodiscophyceae</taxon>
        <taxon>Chaetocerotophycidae</taxon>
        <taxon>Chaetocerotales</taxon>
        <taxon>Chaetocerotaceae</taxon>
        <taxon>Chaetoceros</taxon>
    </lineage>
</organism>
<evidence type="ECO:0000259" key="3">
    <source>
        <dbReference type="Pfam" id="PF02882"/>
    </source>
</evidence>
<dbReference type="GO" id="GO:0004477">
    <property type="term" value="F:methenyltetrahydrofolate cyclohydrolase activity"/>
    <property type="evidence" value="ECO:0007669"/>
    <property type="project" value="TreeGrafter"/>
</dbReference>
<evidence type="ECO:0000313" key="4">
    <source>
        <dbReference type="EMBL" id="CAE0475490.1"/>
    </source>
</evidence>
<name>A0A7S3QF87_9STRA</name>
<proteinExistence type="inferred from homology"/>
<dbReference type="PANTHER" id="PTHR48099:SF6">
    <property type="entry name" value="METHENYL TETRAHYDROFOLATE CYCLOHYDROLASE _ NADP-DEPENDENT METHYLENE H4F DEHYDROGENASE"/>
    <property type="match status" value="1"/>
</dbReference>
<dbReference type="InterPro" id="IPR036291">
    <property type="entry name" value="NAD(P)-bd_dom_sf"/>
</dbReference>
<dbReference type="Gene3D" id="3.40.50.720">
    <property type="entry name" value="NAD(P)-binding Rossmann-like Domain"/>
    <property type="match status" value="1"/>
</dbReference>
<dbReference type="Pfam" id="PF00763">
    <property type="entry name" value="THF_DHG_CYH"/>
    <property type="match status" value="1"/>
</dbReference>
<feature type="domain" description="Tetrahydrofolate dehydrogenase/cyclohydrolase catalytic" evidence="2">
    <location>
        <begin position="350"/>
        <end position="479"/>
    </location>
</feature>
<dbReference type="GO" id="GO:0035999">
    <property type="term" value="P:tetrahydrofolate interconversion"/>
    <property type="evidence" value="ECO:0007669"/>
    <property type="project" value="TreeGrafter"/>
</dbReference>
<dbReference type="GO" id="GO:0005829">
    <property type="term" value="C:cytosol"/>
    <property type="evidence" value="ECO:0007669"/>
    <property type="project" value="TreeGrafter"/>
</dbReference>
<dbReference type="AlphaFoldDB" id="A0A7S3QF87"/>
<dbReference type="GO" id="GO:0004488">
    <property type="term" value="F:methylenetetrahydrofolate dehydrogenase (NADP+) activity"/>
    <property type="evidence" value="ECO:0007669"/>
    <property type="project" value="InterPro"/>
</dbReference>
<dbReference type="InterPro" id="IPR000672">
    <property type="entry name" value="THF_DH/CycHdrlase"/>
</dbReference>
<dbReference type="InterPro" id="IPR020631">
    <property type="entry name" value="THF_DH/CycHdrlase_NAD-bd_dom"/>
</dbReference>
<reference evidence="4" key="1">
    <citation type="submission" date="2021-01" db="EMBL/GenBank/DDBJ databases">
        <authorList>
            <person name="Corre E."/>
            <person name="Pelletier E."/>
            <person name="Niang G."/>
            <person name="Scheremetjew M."/>
            <person name="Finn R."/>
            <person name="Kale V."/>
            <person name="Holt S."/>
            <person name="Cochrane G."/>
            <person name="Meng A."/>
            <person name="Brown T."/>
            <person name="Cohen L."/>
        </authorList>
    </citation>
    <scope>NUCLEOTIDE SEQUENCE</scope>
    <source>
        <strain evidence="4">MM31A-1</strain>
    </source>
</reference>
<gene>
    <name evidence="4" type="ORF">CDEB00056_LOCUS20343</name>
</gene>
<dbReference type="InterPro" id="IPR020630">
    <property type="entry name" value="THF_DH/CycHdrlase_cat_dom"/>
</dbReference>
<evidence type="ECO:0000259" key="2">
    <source>
        <dbReference type="Pfam" id="PF00763"/>
    </source>
</evidence>
<dbReference type="Pfam" id="PF02882">
    <property type="entry name" value="THF_DHG_CYH_C"/>
    <property type="match status" value="1"/>
</dbReference>
<protein>
    <recommendedName>
        <fullName evidence="5">Methenyltetrahydrofolate cyclohydrolase</fullName>
    </recommendedName>
</protein>
<dbReference type="InterPro" id="IPR046346">
    <property type="entry name" value="Aminoacid_DH-like_N_sf"/>
</dbReference>
<dbReference type="Gene3D" id="3.40.50.10860">
    <property type="entry name" value="Leucine Dehydrogenase, chain A, domain 1"/>
    <property type="match status" value="1"/>
</dbReference>
<sequence length="651" mass="71111">MWRLNSATLRERITSNQAVRRSFANSFSSSSKRSQHVISLQLDYYLSPQFAGVASALVNNTYSSKGIDISFLPICPVGTEQAHVRKHQNANPSGVTLGTVEQNIFIPNLVADPSLKTTAVAAMFGQSPLCIASLKDPTLGDGLKMKIGTHEDTVEIMQRIFPEHTVVASPRASKNTDLVNGTVGAIQAYTTTEVPALRRQLGDEPFVTPMEGHNGAKLGYSQVIFAPHECLQEDHLDQKLAVQKFLEATFEGYNNAVRDPHEAVRMVNEAKKMLNLDDENNDHWYPSAEFDVEMLAKCNDYVKRTFQGDRYGVIDAKRWNNANAWLLEGSSASENFGLDATVWHPPPNLLAGNELSRNMMEEARASALSFKEKHGRKPSLAVVTVGELKRYQHGDRRLQIYSNPASSWFSKTSTGDANGFDVTEIHLDGASTTTEELLDKIHHVRDDLNVDGIQLMWPLPDHIDSVKAFSAIDVERDVDGIHYIGQLEIGNKDGAYPPVTPAATIALMDEYNIDVEDKRVLVIGRSPIVGSPIAHMMREKGGAVTVAHSKISDETLMKLVGDAEVVVCCAGVPGLVKAEWITETHEGSGSGTVVINVGTTFDPVIDSLVSDVVGDIGKFAVKYSPVPGGIGPISAPALFRNVAKAAWDRMK</sequence>
<dbReference type="PRINTS" id="PR00085">
    <property type="entry name" value="THFDHDRGNASE"/>
</dbReference>
<evidence type="ECO:0008006" key="5">
    <source>
        <dbReference type="Google" id="ProtNLM"/>
    </source>
</evidence>
<dbReference type="EMBL" id="HBIO01026471">
    <property type="protein sequence ID" value="CAE0475490.1"/>
    <property type="molecule type" value="Transcribed_RNA"/>
</dbReference>
<dbReference type="SUPFAM" id="SSF51735">
    <property type="entry name" value="NAD(P)-binding Rossmann-fold domains"/>
    <property type="match status" value="1"/>
</dbReference>
<dbReference type="SUPFAM" id="SSF53223">
    <property type="entry name" value="Aminoacid dehydrogenase-like, N-terminal domain"/>
    <property type="match status" value="1"/>
</dbReference>